<feature type="transmembrane region" description="Helical" evidence="1">
    <location>
        <begin position="710"/>
        <end position="726"/>
    </location>
</feature>
<dbReference type="OrthoDB" id="135840at2"/>
<sequence length="765" mass="85398">MIHLRRWKPGLPLILAAFSVLVALATAYAAQPFVVIDVGAPFDYPHIRGMHAREFTAQTIVVRAVATPGSNEVVIDKPLHNGVFMATLTLDDWKPDGLHPRRLIAVYANDRRINTLDDRGGDRRFRVLIPDDVDLSGGLRLRIEAIPDRTLDVPSVSMVDAEIAKAQTYRWTSERTAITFPALGNGDWRVELQALVAHPDGSPVDARVFANGELIANLPDTPGMRRYQVMAPAHAIDHGDLTLEITANPYRDPRPLGISLERVTVTPLSNALSVALPPWSAFVPALTIVLSAYGALRFSRVPAWGACVTAVAVAILGSWALAAHRYPTGLFLEPLAWFMLFTLALTPLMDRGVTWIFRKLDAPLDPGVRAALLIIFLAGLWVKGGGLLFPYMRAIDIGWHMDRVRWILDGHWAEMYLPGAFSESVMPINEWGPNRPVIPYSPFFHLFSTLFALFPWPLETSANLFSALLDNSRVFLIALLARKAGLSNRVTLFAALIYAVTPVTFLLHSWGNVPTTSGMWWTLVTSTVMIALYPRLHERGPFALLTVLTTVTLLFYTVMAVFHIVFAVFFVGLALIAPVGIDRKPLRPIVLSLGAALIAATLIYYGQYIPPILERTVPYALNLATAGPQSVGVDRPPFSEYMFSFWRHLRYDMRPDGFLYYGLLIPLIFVVPGFLALRKRALLWVMLAAWFSVGTLFMLIGYRVSMVDKQLFYIVPAICLCWGVYAERFWQRGWWGRVLVITIYAFTLATALDLWIIRIARSPVV</sequence>
<feature type="transmembrane region" description="Helical" evidence="1">
    <location>
        <begin position="517"/>
        <end position="534"/>
    </location>
</feature>
<dbReference type="KEGG" id="rca:Rcas_3885"/>
<feature type="transmembrane region" description="Helical" evidence="1">
    <location>
        <begin position="370"/>
        <end position="392"/>
    </location>
</feature>
<dbReference type="STRING" id="383372.Rcas_3885"/>
<feature type="transmembrane region" description="Helical" evidence="1">
    <location>
        <begin position="684"/>
        <end position="704"/>
    </location>
</feature>
<protein>
    <submittedName>
        <fullName evidence="2">Uncharacterized protein</fullName>
    </submittedName>
</protein>
<evidence type="ECO:0000256" key="1">
    <source>
        <dbReference type="SAM" id="Phobius"/>
    </source>
</evidence>
<keyword evidence="1" id="KW-0812">Transmembrane</keyword>
<feature type="transmembrane region" description="Helical" evidence="1">
    <location>
        <begin position="738"/>
        <end position="757"/>
    </location>
</feature>
<dbReference type="HOGENOM" id="CLU_354023_0_0_0"/>
<feature type="transmembrane region" description="Helical" evidence="1">
    <location>
        <begin position="490"/>
        <end position="511"/>
    </location>
</feature>
<feature type="transmembrane region" description="Helical" evidence="1">
    <location>
        <begin position="443"/>
        <end position="469"/>
    </location>
</feature>
<gene>
    <name evidence="2" type="ordered locus">Rcas_3885</name>
</gene>
<evidence type="ECO:0000313" key="3">
    <source>
        <dbReference type="Proteomes" id="UP000000263"/>
    </source>
</evidence>
<name>A7NQS5_ROSCS</name>
<keyword evidence="1" id="KW-0472">Membrane</keyword>
<evidence type="ECO:0000313" key="2">
    <source>
        <dbReference type="EMBL" id="ABU59921.1"/>
    </source>
</evidence>
<dbReference type="Proteomes" id="UP000000263">
    <property type="component" value="Chromosome"/>
</dbReference>
<feature type="transmembrane region" description="Helical" evidence="1">
    <location>
        <begin position="564"/>
        <end position="581"/>
    </location>
</feature>
<reference evidence="2 3" key="1">
    <citation type="submission" date="2007-08" db="EMBL/GenBank/DDBJ databases">
        <title>Complete sequence of Roseiflexus castenholzii DSM 13941.</title>
        <authorList>
            <consortium name="US DOE Joint Genome Institute"/>
            <person name="Copeland A."/>
            <person name="Lucas S."/>
            <person name="Lapidus A."/>
            <person name="Barry K."/>
            <person name="Glavina del Rio T."/>
            <person name="Dalin E."/>
            <person name="Tice H."/>
            <person name="Pitluck S."/>
            <person name="Thompson L.S."/>
            <person name="Brettin T."/>
            <person name="Bruce D."/>
            <person name="Detter J.C."/>
            <person name="Han C."/>
            <person name="Tapia R."/>
            <person name="Schmutz J."/>
            <person name="Larimer F."/>
            <person name="Land M."/>
            <person name="Hauser L."/>
            <person name="Kyrpides N."/>
            <person name="Mikhailova N."/>
            <person name="Bryant D.A."/>
            <person name="Hanada S."/>
            <person name="Tsukatani Y."/>
            <person name="Richardson P."/>
        </authorList>
    </citation>
    <scope>NUCLEOTIDE SEQUENCE [LARGE SCALE GENOMIC DNA]</scope>
    <source>
        <strain evidence="3">DSM 13941 / HLO8</strain>
    </source>
</reference>
<dbReference type="eggNOG" id="COG1287">
    <property type="taxonomic scope" value="Bacteria"/>
</dbReference>
<feature type="transmembrane region" description="Helical" evidence="1">
    <location>
        <begin position="588"/>
        <end position="606"/>
    </location>
</feature>
<dbReference type="EMBL" id="CP000804">
    <property type="protein sequence ID" value="ABU59921.1"/>
    <property type="molecule type" value="Genomic_DNA"/>
</dbReference>
<feature type="transmembrane region" description="Helical" evidence="1">
    <location>
        <begin position="658"/>
        <end position="677"/>
    </location>
</feature>
<proteinExistence type="predicted"/>
<organism evidence="2 3">
    <name type="scientific">Roseiflexus castenholzii (strain DSM 13941 / HLO8)</name>
    <dbReference type="NCBI Taxonomy" id="383372"/>
    <lineage>
        <taxon>Bacteria</taxon>
        <taxon>Bacillati</taxon>
        <taxon>Chloroflexota</taxon>
        <taxon>Chloroflexia</taxon>
        <taxon>Chloroflexales</taxon>
        <taxon>Roseiflexineae</taxon>
        <taxon>Roseiflexaceae</taxon>
        <taxon>Roseiflexus</taxon>
    </lineage>
</organism>
<feature type="transmembrane region" description="Helical" evidence="1">
    <location>
        <begin position="303"/>
        <end position="322"/>
    </location>
</feature>
<keyword evidence="1" id="KW-1133">Transmembrane helix</keyword>
<keyword evidence="3" id="KW-1185">Reference proteome</keyword>
<feature type="transmembrane region" description="Helical" evidence="1">
    <location>
        <begin position="541"/>
        <end position="558"/>
    </location>
</feature>
<accession>A7NQS5</accession>
<dbReference type="AlphaFoldDB" id="A7NQS5"/>
<feature type="transmembrane region" description="Helical" evidence="1">
    <location>
        <begin position="328"/>
        <end position="349"/>
    </location>
</feature>
<feature type="transmembrane region" description="Helical" evidence="1">
    <location>
        <begin position="276"/>
        <end position="296"/>
    </location>
</feature>